<dbReference type="Pfam" id="PF04354">
    <property type="entry name" value="ZipA_C"/>
    <property type="match status" value="1"/>
</dbReference>
<evidence type="ECO:0000256" key="8">
    <source>
        <dbReference type="HAMAP-Rule" id="MF_00509"/>
    </source>
</evidence>
<dbReference type="PANTHER" id="PTHR38685">
    <property type="entry name" value="CELL DIVISION PROTEIN ZIPA"/>
    <property type="match status" value="1"/>
</dbReference>
<accession>A0ABW8NN20</accession>
<keyword evidence="3 8" id="KW-0132">Cell division</keyword>
<evidence type="ECO:0000256" key="6">
    <source>
        <dbReference type="ARBA" id="ARBA00023136"/>
    </source>
</evidence>
<keyword evidence="7 8" id="KW-0131">Cell cycle</keyword>
<comment type="function">
    <text evidence="8 9">Essential cell division protein that stabilizes the FtsZ protofilaments by cross-linking them and that serves as a cytoplasmic membrane anchor for the Z ring. Also required for the recruitment to the septal ring of downstream cell division proteins.</text>
</comment>
<evidence type="ECO:0000256" key="9">
    <source>
        <dbReference type="RuleBase" id="RU003612"/>
    </source>
</evidence>
<keyword evidence="5 8" id="KW-1133">Transmembrane helix</keyword>
<feature type="region of interest" description="Disordered" evidence="10">
    <location>
        <begin position="71"/>
        <end position="100"/>
    </location>
</feature>
<evidence type="ECO:0000256" key="5">
    <source>
        <dbReference type="ARBA" id="ARBA00022989"/>
    </source>
</evidence>
<evidence type="ECO:0000259" key="11">
    <source>
        <dbReference type="SMART" id="SM00771"/>
    </source>
</evidence>
<gene>
    <name evidence="8" type="primary">zipA</name>
    <name evidence="12" type="ORF">WG929_18380</name>
</gene>
<protein>
    <recommendedName>
        <fullName evidence="8 9">Cell division protein ZipA</fullName>
    </recommendedName>
</protein>
<reference evidence="12 13" key="1">
    <citation type="submission" date="2024-03" db="EMBL/GenBank/DDBJ databases">
        <title>High-quality draft genome sequence of Oceanobacter sp. wDCs-4.</title>
        <authorList>
            <person name="Dong C."/>
        </authorList>
    </citation>
    <scope>NUCLEOTIDE SEQUENCE [LARGE SCALE GENOMIC DNA]</scope>
    <source>
        <strain evidence="13">wDCs-4</strain>
    </source>
</reference>
<feature type="region of interest" description="Disordered" evidence="10">
    <location>
        <begin position="116"/>
        <end position="161"/>
    </location>
</feature>
<comment type="subunit">
    <text evidence="8">Interacts with FtsZ via their C-terminal domains.</text>
</comment>
<dbReference type="SUPFAM" id="SSF64383">
    <property type="entry name" value="Cell-division protein ZipA, C-terminal domain"/>
    <property type="match status" value="1"/>
</dbReference>
<keyword evidence="4 8" id="KW-0812">Transmembrane</keyword>
<dbReference type="PANTHER" id="PTHR38685:SF1">
    <property type="entry name" value="CELL DIVISION PROTEIN ZIPA"/>
    <property type="match status" value="1"/>
</dbReference>
<keyword evidence="6 8" id="KW-0472">Membrane</keyword>
<evidence type="ECO:0000313" key="12">
    <source>
        <dbReference type="EMBL" id="MFK4754378.1"/>
    </source>
</evidence>
<comment type="subcellular location">
    <subcellularLocation>
        <location evidence="8">Cell inner membrane</location>
        <topology evidence="8">Single-pass type I membrane protein</topology>
    </subcellularLocation>
    <text evidence="8">Localizes to the Z ring in an FtsZ-dependent manner.</text>
</comment>
<dbReference type="Gene3D" id="3.30.1400.10">
    <property type="entry name" value="ZipA, C-terminal FtsZ-binding domain"/>
    <property type="match status" value="1"/>
</dbReference>
<evidence type="ECO:0000313" key="13">
    <source>
        <dbReference type="Proteomes" id="UP001620597"/>
    </source>
</evidence>
<comment type="caution">
    <text evidence="12">The sequence shown here is derived from an EMBL/GenBank/DDBJ whole genome shotgun (WGS) entry which is preliminary data.</text>
</comment>
<keyword evidence="13" id="KW-1185">Reference proteome</keyword>
<organism evidence="12 13">
    <name type="scientific">Oceanobacter antarcticus</name>
    <dbReference type="NCBI Taxonomy" id="3133425"/>
    <lineage>
        <taxon>Bacteria</taxon>
        <taxon>Pseudomonadati</taxon>
        <taxon>Pseudomonadota</taxon>
        <taxon>Gammaproteobacteria</taxon>
        <taxon>Oceanospirillales</taxon>
        <taxon>Oceanospirillaceae</taxon>
        <taxon>Oceanobacter</taxon>
    </lineage>
</organism>
<evidence type="ECO:0000256" key="1">
    <source>
        <dbReference type="ARBA" id="ARBA00022475"/>
    </source>
</evidence>
<evidence type="ECO:0000256" key="3">
    <source>
        <dbReference type="ARBA" id="ARBA00022618"/>
    </source>
</evidence>
<keyword evidence="1 8" id="KW-1003">Cell membrane</keyword>
<dbReference type="InterPro" id="IPR036765">
    <property type="entry name" value="ZipA_FtsZ-bd_C_sf"/>
</dbReference>
<dbReference type="SMART" id="SM00771">
    <property type="entry name" value="ZipA_C"/>
    <property type="match status" value="1"/>
</dbReference>
<keyword evidence="2 8" id="KW-0997">Cell inner membrane</keyword>
<dbReference type="Proteomes" id="UP001620597">
    <property type="component" value="Unassembled WGS sequence"/>
</dbReference>
<feature type="transmembrane region" description="Helical" evidence="8">
    <location>
        <begin position="6"/>
        <end position="25"/>
    </location>
</feature>
<name>A0ABW8NN20_9GAMM</name>
<feature type="compositionally biased region" description="Basic and acidic residues" evidence="10">
    <location>
        <begin position="136"/>
        <end position="151"/>
    </location>
</feature>
<evidence type="ECO:0000256" key="10">
    <source>
        <dbReference type="SAM" id="MobiDB-lite"/>
    </source>
</evidence>
<evidence type="ECO:0000256" key="7">
    <source>
        <dbReference type="ARBA" id="ARBA00023306"/>
    </source>
</evidence>
<dbReference type="InterPro" id="IPR007449">
    <property type="entry name" value="ZipA_FtsZ-bd_C"/>
</dbReference>
<evidence type="ECO:0000256" key="4">
    <source>
        <dbReference type="ARBA" id="ARBA00022692"/>
    </source>
</evidence>
<proteinExistence type="inferred from homology"/>
<dbReference type="GO" id="GO:0051301">
    <property type="term" value="P:cell division"/>
    <property type="evidence" value="ECO:0007669"/>
    <property type="project" value="UniProtKB-KW"/>
</dbReference>
<sequence>MELTWKTVMILLGLLAVVIIVVDGIRRMKRARAMALKLDISKDFKFPEGNHNPELPGGRFRVVGNPAAAEADADARVSAPDTDTRLDGFANTADGAPDLISEDDRSALNEQRHAAEHPLMESGAGDESLSESVSDSDERSAPRSEAFHALEPDGPESDEQALQQNLHSWLNARSRELEETSADQAPAAIIPKARPVNLDEAVPLLMTVEALGERNVIIEPELHVEVQDTADEQPLTAKDDEADPLLADANCQESGQAGEQETIHLEDEIAQQEEQGVDQGSELIIYAGDDAEQLSTRAAAEVVLVIHARARDETGFSGRSLLHLFDGCDLRYGQEQIFHRFEDADGKGPIQFSVAQTYEPGVFSPASMEDEHFSGLTFFLSLPGAKRPLEAYQAMSEMARLLADHLNAELKDATHSTFTKQTVEHDRQQILEYERRQALLAKKQAAGKRR</sequence>
<feature type="domain" description="ZipA C-terminal FtsZ-binding" evidence="11">
    <location>
        <begin position="300"/>
        <end position="430"/>
    </location>
</feature>
<dbReference type="EMBL" id="JBBKTX010000029">
    <property type="protein sequence ID" value="MFK4754378.1"/>
    <property type="molecule type" value="Genomic_DNA"/>
</dbReference>
<dbReference type="RefSeq" id="WP_416207251.1">
    <property type="nucleotide sequence ID" value="NZ_JBBKTX010000029.1"/>
</dbReference>
<dbReference type="InterPro" id="IPR011919">
    <property type="entry name" value="Cell_div_ZipA"/>
</dbReference>
<comment type="similarity">
    <text evidence="8 9">Belongs to the ZipA family.</text>
</comment>
<dbReference type="HAMAP" id="MF_00509">
    <property type="entry name" value="ZipA"/>
    <property type="match status" value="1"/>
</dbReference>
<evidence type="ECO:0000256" key="2">
    <source>
        <dbReference type="ARBA" id="ARBA00022519"/>
    </source>
</evidence>